<feature type="compositionally biased region" description="Acidic residues" evidence="1">
    <location>
        <begin position="1"/>
        <end position="12"/>
    </location>
</feature>
<sequence length="1298" mass="146324">MLDLLFEDEDENSSQKPCRRGGGGGDNTKISGPPAPKNPTGLAGIDNRGATCYLNSLLQTLLLTPELREALFCLGPDELGNLGDKDNPGAKVRVIPIELQRLFARLLFQNQDSCSTDALTSSFGWNSNEHFQQHDIQELNRILFSALEDSLVGTSGQNVISELYHGTIVNRIVCDKCGKVSEREEDFLDLTLPITGYVGVSDTLRAMYAEVELMKDSNQYRCSSCQILVDAKKDAKLRKLPPILTLSLLRFSYDFQRGERYKETNHYTFPLELDMTSFCEEGLDDSDGIYELFSVVIHSGSTHGGHYRAYIRDVDGIGNWSAPEESPITIKSDPQEGKVDFIEISSPQQLLKTLLQQYAADGSLPVDKLCQVLMKETGVSWNKRFKRQYGSITKFLKRYNDIFIVDPVTSLVSLKDPFDIKSVALSSPSKPLNASPDHKDISSPQIADIANSQESLSTPAPGYGWFDFNDSRVQPIHDAVIQSKFAGRESAYMLFYRKKNLQRKPEDGLNHLESLPLWLHQEIQESNEELTLQRDIYDLTVNEIKVHLLFPECYEWSSGALQVKRNSDISPKCISLDRRKTIADLKQSVQAVCDDQVISPCCLHIAKELPAGLHLYDCISEQDSSTIRNMCITDGSYLFVWDGKQVDGMPIRTGLDAQPIFLRLSYLSESGDRSEISRGYPRDTSMRSLFGILSVLTDIPEESLNLQRMAKDGQLVMLERKDESIFEEGLEDEDNLVAEMETSKDNKWASSSKQLAPVLKENLQNQVHLMAENRCVDQGTGEEEWPAIQINTTKDKTVAELKQLILFKFSGESLSPDSTRLRVEDDNLGLQPPLHEDQTIQESIIKRNSHLVLEMGSPPKNNEISVTFALNTEQGTKTWELLLNRNLSCAECLEKATVAANLENKDYHLCRTNWFWEEQNILTELDHSLEEENIQDGDHLLLKEGRLPPKGYVRCQVWLYPTPQQGFLETNPQGTSDQAPWMHQQSQEILQTLLCSTQTESDNALDITSHHALLGSVEVSRDDKVDQLKMQILTLPSLAEICTPSVHYLRIRLVVKGRLGKVLDGDQTLKQVKVTSTSHLAVQLLPYHEQLSPSAVLLHVCQRIPNTRMYSPVEDFVWDTTGGPSPEDLKQALSIGTSIPVDRLLLAKKLPDKYDWLIILSSAVMGERGKKGKKKGKPKVFNLKQGPYSLRDGDVIAVKDLEFDPLNQDDFTTEEDDIGKWKLHEEVEEKKRFTNGHPSSISSEDMYDDIELLTTFLLLLTNVCLNRRKEKKNLGADGGNRNRRQEVGLSIMVEDFSR</sequence>
<accession>A0A2G8KR90</accession>
<evidence type="ECO:0000259" key="2">
    <source>
        <dbReference type="PROSITE" id="PS50235"/>
    </source>
</evidence>
<dbReference type="PANTHER" id="PTHR24006">
    <property type="entry name" value="UBIQUITIN CARBOXYL-TERMINAL HYDROLASE"/>
    <property type="match status" value="1"/>
</dbReference>
<dbReference type="InterPro" id="IPR038765">
    <property type="entry name" value="Papain-like_cys_pep_sf"/>
</dbReference>
<dbReference type="Pfam" id="PF25822">
    <property type="entry name" value="UBL_USP40"/>
    <property type="match status" value="1"/>
</dbReference>
<evidence type="ECO:0000313" key="3">
    <source>
        <dbReference type="EMBL" id="PIK50519.1"/>
    </source>
</evidence>
<evidence type="ECO:0000256" key="1">
    <source>
        <dbReference type="SAM" id="MobiDB-lite"/>
    </source>
</evidence>
<dbReference type="PROSITE" id="PS00973">
    <property type="entry name" value="USP_2"/>
    <property type="match status" value="1"/>
</dbReference>
<dbReference type="GO" id="GO:0004843">
    <property type="term" value="F:cysteine-type deubiquitinase activity"/>
    <property type="evidence" value="ECO:0007669"/>
    <property type="project" value="InterPro"/>
</dbReference>
<dbReference type="PANTHER" id="PTHR24006:SF842">
    <property type="entry name" value="UBIQUITIN CARBOXYL-TERMINAL HYDROLASE 40"/>
    <property type="match status" value="1"/>
</dbReference>
<comment type="caution">
    <text evidence="3">The sequence shown here is derived from an EMBL/GenBank/DDBJ whole genome shotgun (WGS) entry which is preliminary data.</text>
</comment>
<dbReference type="InterPro" id="IPR057763">
    <property type="entry name" value="UBL_USP40"/>
</dbReference>
<protein>
    <submittedName>
        <fullName evidence="3">Putative ubiquitin carboxyl-terminal hydrolase 40-like</fullName>
    </submittedName>
</protein>
<dbReference type="EMBL" id="MRZV01000417">
    <property type="protein sequence ID" value="PIK50519.1"/>
    <property type="molecule type" value="Genomic_DNA"/>
</dbReference>
<dbReference type="Pfam" id="PF00443">
    <property type="entry name" value="UCH"/>
    <property type="match status" value="1"/>
</dbReference>
<dbReference type="InterPro" id="IPR018200">
    <property type="entry name" value="USP_CS"/>
</dbReference>
<dbReference type="OrthoDB" id="289038at2759"/>
<gene>
    <name evidence="3" type="ORF">BSL78_12583</name>
</gene>
<dbReference type="FunFam" id="3.90.70.10:FF:000043">
    <property type="entry name" value="Ubiquitin carboxyl-terminal hydrolase 40"/>
    <property type="match status" value="1"/>
</dbReference>
<dbReference type="SUPFAM" id="SSF54001">
    <property type="entry name" value="Cysteine proteinases"/>
    <property type="match status" value="1"/>
</dbReference>
<keyword evidence="4" id="KW-1185">Reference proteome</keyword>
<organism evidence="3 4">
    <name type="scientific">Stichopus japonicus</name>
    <name type="common">Sea cucumber</name>
    <dbReference type="NCBI Taxonomy" id="307972"/>
    <lineage>
        <taxon>Eukaryota</taxon>
        <taxon>Metazoa</taxon>
        <taxon>Echinodermata</taxon>
        <taxon>Eleutherozoa</taxon>
        <taxon>Echinozoa</taxon>
        <taxon>Holothuroidea</taxon>
        <taxon>Aspidochirotacea</taxon>
        <taxon>Aspidochirotida</taxon>
        <taxon>Stichopodidae</taxon>
        <taxon>Apostichopus</taxon>
    </lineage>
</organism>
<keyword evidence="3" id="KW-0378">Hydrolase</keyword>
<proteinExistence type="predicted"/>
<evidence type="ECO:0000313" key="4">
    <source>
        <dbReference type="Proteomes" id="UP000230750"/>
    </source>
</evidence>
<dbReference type="GO" id="GO:0005829">
    <property type="term" value="C:cytosol"/>
    <property type="evidence" value="ECO:0007669"/>
    <property type="project" value="TreeGrafter"/>
</dbReference>
<dbReference type="Proteomes" id="UP000230750">
    <property type="component" value="Unassembled WGS sequence"/>
</dbReference>
<dbReference type="PROSITE" id="PS50235">
    <property type="entry name" value="USP_3"/>
    <property type="match status" value="1"/>
</dbReference>
<dbReference type="GO" id="GO:0016579">
    <property type="term" value="P:protein deubiquitination"/>
    <property type="evidence" value="ECO:0007669"/>
    <property type="project" value="InterPro"/>
</dbReference>
<feature type="region of interest" description="Disordered" evidence="1">
    <location>
        <begin position="1"/>
        <end position="43"/>
    </location>
</feature>
<dbReference type="InterPro" id="IPR050164">
    <property type="entry name" value="Peptidase_C19"/>
</dbReference>
<dbReference type="InterPro" id="IPR001394">
    <property type="entry name" value="Peptidase_C19_UCH"/>
</dbReference>
<dbReference type="GO" id="GO:0005634">
    <property type="term" value="C:nucleus"/>
    <property type="evidence" value="ECO:0007669"/>
    <property type="project" value="TreeGrafter"/>
</dbReference>
<dbReference type="PROSITE" id="PS00972">
    <property type="entry name" value="USP_1"/>
    <property type="match status" value="1"/>
</dbReference>
<reference evidence="3 4" key="1">
    <citation type="journal article" date="2017" name="PLoS Biol.">
        <title>The sea cucumber genome provides insights into morphological evolution and visceral regeneration.</title>
        <authorList>
            <person name="Zhang X."/>
            <person name="Sun L."/>
            <person name="Yuan J."/>
            <person name="Sun Y."/>
            <person name="Gao Y."/>
            <person name="Zhang L."/>
            <person name="Li S."/>
            <person name="Dai H."/>
            <person name="Hamel J.F."/>
            <person name="Liu C."/>
            <person name="Yu Y."/>
            <person name="Liu S."/>
            <person name="Lin W."/>
            <person name="Guo K."/>
            <person name="Jin S."/>
            <person name="Xu P."/>
            <person name="Storey K.B."/>
            <person name="Huan P."/>
            <person name="Zhang T."/>
            <person name="Zhou Y."/>
            <person name="Zhang J."/>
            <person name="Lin C."/>
            <person name="Li X."/>
            <person name="Xing L."/>
            <person name="Huo D."/>
            <person name="Sun M."/>
            <person name="Wang L."/>
            <person name="Mercier A."/>
            <person name="Li F."/>
            <person name="Yang H."/>
            <person name="Xiang J."/>
        </authorList>
    </citation>
    <scope>NUCLEOTIDE SEQUENCE [LARGE SCALE GENOMIC DNA]</scope>
    <source>
        <strain evidence="3">Shaxun</strain>
        <tissue evidence="3">Muscle</tissue>
    </source>
</reference>
<feature type="domain" description="USP" evidence="2">
    <location>
        <begin position="43"/>
        <end position="499"/>
    </location>
</feature>
<dbReference type="STRING" id="307972.A0A2G8KR90"/>
<dbReference type="Gene3D" id="3.90.70.10">
    <property type="entry name" value="Cysteine proteinases"/>
    <property type="match status" value="1"/>
</dbReference>
<dbReference type="InterPro" id="IPR028889">
    <property type="entry name" value="USP"/>
</dbReference>
<name>A0A2G8KR90_STIJA</name>